<keyword evidence="2" id="KW-0378">Hydrolase</keyword>
<dbReference type="InterPro" id="IPR029058">
    <property type="entry name" value="AB_hydrolase_fold"/>
</dbReference>
<dbReference type="Pfam" id="PF01738">
    <property type="entry name" value="DLH"/>
    <property type="match status" value="1"/>
</dbReference>
<dbReference type="Gene3D" id="3.40.50.1820">
    <property type="entry name" value="alpha/beta hydrolase"/>
    <property type="match status" value="1"/>
</dbReference>
<protein>
    <submittedName>
        <fullName evidence="2">Dienelactone hydrolase</fullName>
    </submittedName>
</protein>
<gene>
    <name evidence="2" type="ORF">KSX_01110</name>
</gene>
<dbReference type="PANTHER" id="PTHR46623:SF6">
    <property type="entry name" value="ALPHA_BETA-HYDROLASES SUPERFAMILY PROTEIN"/>
    <property type="match status" value="1"/>
</dbReference>
<dbReference type="AlphaFoldDB" id="A0A8J3HW47"/>
<accession>A0A8J3HW47</accession>
<keyword evidence="3" id="KW-1185">Reference proteome</keyword>
<feature type="domain" description="Dienelactone hydrolase" evidence="1">
    <location>
        <begin position="13"/>
        <end position="224"/>
    </location>
</feature>
<dbReference type="RefSeq" id="WP_220191548.1">
    <property type="nucleotide sequence ID" value="NZ_BNJF01000001.1"/>
</dbReference>
<reference evidence="2" key="1">
    <citation type="submission" date="2020-10" db="EMBL/GenBank/DDBJ databases">
        <title>Taxonomic study of unclassified bacteria belonging to the class Ktedonobacteria.</title>
        <authorList>
            <person name="Yabe S."/>
            <person name="Wang C.M."/>
            <person name="Zheng Y."/>
            <person name="Sakai Y."/>
            <person name="Cavaletti L."/>
            <person name="Monciardini P."/>
            <person name="Donadio S."/>
        </authorList>
    </citation>
    <scope>NUCLEOTIDE SEQUENCE</scope>
    <source>
        <strain evidence="2">SOSP1-1</strain>
    </source>
</reference>
<dbReference type="InterPro" id="IPR002925">
    <property type="entry name" value="Dienelactn_hydro"/>
</dbReference>
<sequence>MIVFPGGESTTPGYLALPQSGQGPGVLVLHEWWGLTEPFKQACDRLAEAGFVALAPDFYRGKTTASIDEAEALGAELDRNEKRWRGDIMGALQFLRQHGATRPTDGHGAFGFVAFSLGGSYALDMSINLAEEIAVVVTFYATYPGLDYHSAKAAYLCHFAEKDPYVSAESAMELEQALGAAGRQATCYTYPGTRHWFFDANRVEDYDASAATLAWERTVAFLNAELCR</sequence>
<name>A0A8J3HW47_9CHLR</name>
<dbReference type="Proteomes" id="UP000612362">
    <property type="component" value="Unassembled WGS sequence"/>
</dbReference>
<dbReference type="GO" id="GO:0016787">
    <property type="term" value="F:hydrolase activity"/>
    <property type="evidence" value="ECO:0007669"/>
    <property type="project" value="UniProtKB-KW"/>
</dbReference>
<evidence type="ECO:0000313" key="2">
    <source>
        <dbReference type="EMBL" id="GHO41948.1"/>
    </source>
</evidence>
<dbReference type="InterPro" id="IPR051049">
    <property type="entry name" value="Dienelactone_hydrolase-like"/>
</dbReference>
<dbReference type="SUPFAM" id="SSF53474">
    <property type="entry name" value="alpha/beta-Hydrolases"/>
    <property type="match status" value="1"/>
</dbReference>
<comment type="caution">
    <text evidence="2">The sequence shown here is derived from an EMBL/GenBank/DDBJ whole genome shotgun (WGS) entry which is preliminary data.</text>
</comment>
<evidence type="ECO:0000313" key="3">
    <source>
        <dbReference type="Proteomes" id="UP000612362"/>
    </source>
</evidence>
<evidence type="ECO:0000259" key="1">
    <source>
        <dbReference type="Pfam" id="PF01738"/>
    </source>
</evidence>
<dbReference type="PANTHER" id="PTHR46623">
    <property type="entry name" value="CARBOXYMETHYLENEBUTENOLIDASE-RELATED"/>
    <property type="match status" value="1"/>
</dbReference>
<dbReference type="EMBL" id="BNJF01000001">
    <property type="protein sequence ID" value="GHO41948.1"/>
    <property type="molecule type" value="Genomic_DNA"/>
</dbReference>
<organism evidence="2 3">
    <name type="scientific">Ktedonospora formicarum</name>
    <dbReference type="NCBI Taxonomy" id="2778364"/>
    <lineage>
        <taxon>Bacteria</taxon>
        <taxon>Bacillati</taxon>
        <taxon>Chloroflexota</taxon>
        <taxon>Ktedonobacteria</taxon>
        <taxon>Ktedonobacterales</taxon>
        <taxon>Ktedonobacteraceae</taxon>
        <taxon>Ktedonospora</taxon>
    </lineage>
</organism>
<proteinExistence type="predicted"/>